<name>A0A829R524_LISGR</name>
<evidence type="ECO:0000313" key="3">
    <source>
        <dbReference type="Proteomes" id="UP000019251"/>
    </source>
</evidence>
<keyword evidence="1" id="KW-0472">Membrane</keyword>
<organism evidence="2 3">
    <name type="scientific">Listeria grayi FSL F6-1183</name>
    <dbReference type="NCBI Taxonomy" id="1265827"/>
    <lineage>
        <taxon>Bacteria</taxon>
        <taxon>Bacillati</taxon>
        <taxon>Bacillota</taxon>
        <taxon>Bacilli</taxon>
        <taxon>Bacillales</taxon>
        <taxon>Listeriaceae</taxon>
        <taxon>Listeria</taxon>
    </lineage>
</organism>
<keyword evidence="1" id="KW-0812">Transmembrane</keyword>
<accession>A0A829R524</accession>
<feature type="transmembrane region" description="Helical" evidence="1">
    <location>
        <begin position="7"/>
        <end position="29"/>
    </location>
</feature>
<reference evidence="2 3" key="1">
    <citation type="submission" date="2012-12" db="EMBL/GenBank/DDBJ databases">
        <title>Novel taxa of Listeriaceae from agricultural environments in the United States.</title>
        <authorList>
            <person name="den Bakker H.C."/>
            <person name="Allred A."/>
            <person name="Warchocki S."/>
            <person name="Wright E.M."/>
            <person name="Burrell A."/>
            <person name="Nightingale K.K."/>
            <person name="Kephart D."/>
            <person name="Wiedmann M."/>
        </authorList>
    </citation>
    <scope>NUCLEOTIDE SEQUENCE [LARGE SCALE GENOMIC DNA]</scope>
    <source>
        <strain evidence="2 3">FSL F6-1183</strain>
    </source>
</reference>
<sequence>MTYKTKKIIISISLLVSLVILIIAGIFYFKSKQFEALTIKSYPLHISRKLPHNFNIVGDMNSLHIKGADELNNITMKTENDVVYTGNKQNSIVSFEFGDENATKLELYNFLIKSDKNDKIKVKVDLDREIILVRAFKGEHISIALNTENMKANVDDNPFAKNVYHYYKFPANTDIQFKLVPHSKRKHNNEWAVYENNKLTKKIIAE</sequence>
<proteinExistence type="predicted"/>
<evidence type="ECO:0000313" key="2">
    <source>
        <dbReference type="EMBL" id="EUJ25911.1"/>
    </source>
</evidence>
<dbReference type="EMBL" id="AODG01000020">
    <property type="protein sequence ID" value="EUJ25911.1"/>
    <property type="molecule type" value="Genomic_DNA"/>
</dbReference>
<evidence type="ECO:0000256" key="1">
    <source>
        <dbReference type="SAM" id="Phobius"/>
    </source>
</evidence>
<comment type="caution">
    <text evidence="2">The sequence shown here is derived from an EMBL/GenBank/DDBJ whole genome shotgun (WGS) entry which is preliminary data.</text>
</comment>
<dbReference type="Proteomes" id="UP000019251">
    <property type="component" value="Unassembled WGS sequence"/>
</dbReference>
<protein>
    <submittedName>
        <fullName evidence="2">Uncharacterized protein</fullName>
    </submittedName>
</protein>
<keyword evidence="1" id="KW-1133">Transmembrane helix</keyword>
<dbReference type="AlphaFoldDB" id="A0A829R524"/>
<dbReference type="RefSeq" id="WP_036108200.1">
    <property type="nucleotide sequence ID" value="NZ_AODG01000020.1"/>
</dbReference>
<gene>
    <name evidence="2" type="ORF">LMUR_14289</name>
</gene>